<organism evidence="2 3">
    <name type="scientific">Spirosoma telluris</name>
    <dbReference type="NCBI Taxonomy" id="2183553"/>
    <lineage>
        <taxon>Bacteria</taxon>
        <taxon>Pseudomonadati</taxon>
        <taxon>Bacteroidota</taxon>
        <taxon>Cytophagia</taxon>
        <taxon>Cytophagales</taxon>
        <taxon>Cytophagaceae</taxon>
        <taxon>Spirosoma</taxon>
    </lineage>
</organism>
<proteinExistence type="predicted"/>
<sequence>MCLCTSPIWYRKGGLEYARLLGDSIHQSLRDEYNQTLEDFRRDQERYEMDKKVYQKEKSAERTPPIPPTTPPQLMLFIPANNSKTGLYQNLTENSERGIMFETEGDTLADAVKQDYAGFTDLLRNAFHHERCTFFRRANGGEYVEVSRPYLSLVLSSTFDQLKSLMPTAENGLFSRFLFYEMKSSSEFRNVFDKRKRDYAAYFGELGQGFKKMYGHLHALTEPLYFDLTDHQQAAFVKLFQAWKTELREYVANDLDGTVNRLGTICFRVAMVFTVLRAFDKNAIKGPLLCNDEDFENAIRIVETLKTHAVRIYNRLPKPAPTADAEPVGSDPKREAQKTKCRELFAQGKSCREISTIVFGDESKKSTVYRWTH</sequence>
<evidence type="ECO:0000313" key="2">
    <source>
        <dbReference type="EMBL" id="RAI73256.1"/>
    </source>
</evidence>
<dbReference type="AlphaFoldDB" id="A0A327NH28"/>
<dbReference type="RefSeq" id="WP_111340138.1">
    <property type="nucleotide sequence ID" value="NZ_QLII01000001.1"/>
</dbReference>
<accession>A0A327NH28</accession>
<dbReference type="InterPro" id="IPR025048">
    <property type="entry name" value="DUF3987"/>
</dbReference>
<keyword evidence="1" id="KW-0175">Coiled coil</keyword>
<keyword evidence="3" id="KW-1185">Reference proteome</keyword>
<evidence type="ECO:0000313" key="3">
    <source>
        <dbReference type="Proteomes" id="UP000249016"/>
    </source>
</evidence>
<dbReference type="EMBL" id="QLII01000001">
    <property type="protein sequence ID" value="RAI73256.1"/>
    <property type="molecule type" value="Genomic_DNA"/>
</dbReference>
<reference evidence="2 3" key="1">
    <citation type="submission" date="2018-06" db="EMBL/GenBank/DDBJ databases">
        <title>Spirosoma sp. HMF3257 Genome sequencing and assembly.</title>
        <authorList>
            <person name="Kang H."/>
            <person name="Cha I."/>
            <person name="Kim H."/>
            <person name="Kang J."/>
            <person name="Joh K."/>
        </authorList>
    </citation>
    <scope>NUCLEOTIDE SEQUENCE [LARGE SCALE GENOMIC DNA]</scope>
    <source>
        <strain evidence="2 3">HMF3257</strain>
    </source>
</reference>
<dbReference type="Proteomes" id="UP000249016">
    <property type="component" value="Unassembled WGS sequence"/>
</dbReference>
<evidence type="ECO:0008006" key="4">
    <source>
        <dbReference type="Google" id="ProtNLM"/>
    </source>
</evidence>
<dbReference type="Pfam" id="PF13148">
    <property type="entry name" value="DUF3987"/>
    <property type="match status" value="1"/>
</dbReference>
<name>A0A327NH28_9BACT</name>
<comment type="caution">
    <text evidence="2">The sequence shown here is derived from an EMBL/GenBank/DDBJ whole genome shotgun (WGS) entry which is preliminary data.</text>
</comment>
<evidence type="ECO:0000256" key="1">
    <source>
        <dbReference type="SAM" id="Coils"/>
    </source>
</evidence>
<feature type="coiled-coil region" evidence="1">
    <location>
        <begin position="30"/>
        <end position="57"/>
    </location>
</feature>
<gene>
    <name evidence="2" type="ORF">HMF3257_00350</name>
</gene>
<protein>
    <recommendedName>
        <fullName evidence="4">DUF3987 domain-containing protein</fullName>
    </recommendedName>
</protein>